<keyword evidence="9" id="KW-0418">Kinase</keyword>
<dbReference type="AlphaFoldDB" id="A0A4U2Z7W6"/>
<evidence type="ECO:0000256" key="13">
    <source>
        <dbReference type="ARBA" id="ARBA00023136"/>
    </source>
</evidence>
<dbReference type="InterPro" id="IPR004358">
    <property type="entry name" value="Sig_transdc_His_kin-like_C"/>
</dbReference>
<dbReference type="OrthoDB" id="9813151at2"/>
<dbReference type="PANTHER" id="PTHR45339">
    <property type="entry name" value="HYBRID SIGNAL TRANSDUCTION HISTIDINE KINASE J"/>
    <property type="match status" value="1"/>
</dbReference>
<keyword evidence="11 15" id="KW-1133">Transmembrane helix</keyword>
<evidence type="ECO:0000256" key="5">
    <source>
        <dbReference type="ARBA" id="ARBA00022553"/>
    </source>
</evidence>
<dbReference type="RefSeq" id="WP_137012359.1">
    <property type="nucleotide sequence ID" value="NZ_SZPX01000002.1"/>
</dbReference>
<dbReference type="SUPFAM" id="SSF47384">
    <property type="entry name" value="Homodimeric domain of signal transducing histidine kinase"/>
    <property type="match status" value="1"/>
</dbReference>
<dbReference type="Pfam" id="PF14827">
    <property type="entry name" value="dCache_3"/>
    <property type="match status" value="1"/>
</dbReference>
<dbReference type="GO" id="GO:0000155">
    <property type="term" value="F:phosphorelay sensor kinase activity"/>
    <property type="evidence" value="ECO:0007669"/>
    <property type="project" value="InterPro"/>
</dbReference>
<organism evidence="18 19">
    <name type="scientific">Sulfurimonas crateris</name>
    <dbReference type="NCBI Taxonomy" id="2574727"/>
    <lineage>
        <taxon>Bacteria</taxon>
        <taxon>Pseudomonadati</taxon>
        <taxon>Campylobacterota</taxon>
        <taxon>Epsilonproteobacteria</taxon>
        <taxon>Campylobacterales</taxon>
        <taxon>Sulfurimonadaceae</taxon>
        <taxon>Sulfurimonas</taxon>
    </lineage>
</organism>
<evidence type="ECO:0000256" key="2">
    <source>
        <dbReference type="ARBA" id="ARBA00004651"/>
    </source>
</evidence>
<dbReference type="InterPro" id="IPR003661">
    <property type="entry name" value="HisK_dim/P_dom"/>
</dbReference>
<dbReference type="PROSITE" id="PS50109">
    <property type="entry name" value="HIS_KIN"/>
    <property type="match status" value="1"/>
</dbReference>
<keyword evidence="4" id="KW-1003">Cell membrane</keyword>
<dbReference type="PRINTS" id="PR00344">
    <property type="entry name" value="BCTRLSENSOR"/>
</dbReference>
<name>A0A4U2Z7W6_9BACT</name>
<dbReference type="PROSITE" id="PS50110">
    <property type="entry name" value="RESPONSE_REGULATORY"/>
    <property type="match status" value="1"/>
</dbReference>
<dbReference type="InterPro" id="IPR029150">
    <property type="entry name" value="dCache_3"/>
</dbReference>
<comment type="caution">
    <text evidence="18">The sequence shown here is derived from an EMBL/GenBank/DDBJ whole genome shotgun (WGS) entry which is preliminary data.</text>
</comment>
<dbReference type="EC" id="2.7.13.3" evidence="3"/>
<evidence type="ECO:0000313" key="18">
    <source>
        <dbReference type="EMBL" id="TKI70377.1"/>
    </source>
</evidence>
<dbReference type="InterPro" id="IPR036097">
    <property type="entry name" value="HisK_dim/P_sf"/>
</dbReference>
<reference evidence="18 19" key="1">
    <citation type="submission" date="2019-04" db="EMBL/GenBank/DDBJ databases">
        <title>Sulfurimonas crateris sp. nov. a facultative anaerobic sulfur-oxidizing chemolithautotrophic bacterium isolated from a terrestrial mud vulcano.</title>
        <authorList>
            <person name="Ratnikova N.M."/>
            <person name="Slobodkin A.I."/>
            <person name="Merkel A.Y."/>
            <person name="Novikov A."/>
            <person name="Bonch-Osmolovskaya E.A."/>
            <person name="Slobodkina G.B."/>
        </authorList>
    </citation>
    <scope>NUCLEOTIDE SEQUENCE [LARGE SCALE GENOMIC DNA]</scope>
    <source>
        <strain evidence="18 19">SN118</strain>
    </source>
</reference>
<dbReference type="EMBL" id="SZPX01000002">
    <property type="protein sequence ID" value="TKI70377.1"/>
    <property type="molecule type" value="Genomic_DNA"/>
</dbReference>
<dbReference type="InterPro" id="IPR011006">
    <property type="entry name" value="CheY-like_superfamily"/>
</dbReference>
<dbReference type="Gene3D" id="3.30.565.10">
    <property type="entry name" value="Histidine kinase-like ATPase, C-terminal domain"/>
    <property type="match status" value="1"/>
</dbReference>
<keyword evidence="10" id="KW-0067">ATP-binding</keyword>
<dbReference type="Pfam" id="PF00512">
    <property type="entry name" value="HisKA"/>
    <property type="match status" value="1"/>
</dbReference>
<dbReference type="Proteomes" id="UP000309561">
    <property type="component" value="Unassembled WGS sequence"/>
</dbReference>
<dbReference type="FunFam" id="3.30.565.10:FF:000010">
    <property type="entry name" value="Sensor histidine kinase RcsC"/>
    <property type="match status" value="1"/>
</dbReference>
<evidence type="ECO:0000256" key="11">
    <source>
        <dbReference type="ARBA" id="ARBA00022989"/>
    </source>
</evidence>
<keyword evidence="8" id="KW-0547">Nucleotide-binding</keyword>
<keyword evidence="19" id="KW-1185">Reference proteome</keyword>
<dbReference type="SUPFAM" id="SSF55874">
    <property type="entry name" value="ATPase domain of HSP90 chaperone/DNA topoisomerase II/histidine kinase"/>
    <property type="match status" value="1"/>
</dbReference>
<evidence type="ECO:0000256" key="6">
    <source>
        <dbReference type="ARBA" id="ARBA00022679"/>
    </source>
</evidence>
<dbReference type="Gene3D" id="1.10.287.130">
    <property type="match status" value="1"/>
</dbReference>
<dbReference type="InterPro" id="IPR003594">
    <property type="entry name" value="HATPase_dom"/>
</dbReference>
<dbReference type="FunFam" id="1.10.287.130:FF:000003">
    <property type="entry name" value="Histidine kinase"/>
    <property type="match status" value="1"/>
</dbReference>
<evidence type="ECO:0000256" key="10">
    <source>
        <dbReference type="ARBA" id="ARBA00022840"/>
    </source>
</evidence>
<keyword evidence="12" id="KW-0902">Two-component regulatory system</keyword>
<gene>
    <name evidence="18" type="ORF">FCU45_03580</name>
</gene>
<keyword evidence="13 15" id="KW-0472">Membrane</keyword>
<dbReference type="InterPro" id="IPR001789">
    <property type="entry name" value="Sig_transdc_resp-reg_receiver"/>
</dbReference>
<evidence type="ECO:0000259" key="17">
    <source>
        <dbReference type="PROSITE" id="PS50110"/>
    </source>
</evidence>
<comment type="subcellular location">
    <subcellularLocation>
        <location evidence="2">Cell membrane</location>
        <topology evidence="2">Multi-pass membrane protein</topology>
    </subcellularLocation>
</comment>
<evidence type="ECO:0000256" key="3">
    <source>
        <dbReference type="ARBA" id="ARBA00012438"/>
    </source>
</evidence>
<sequence>MRFSLGTIKIFIILLFILLYSSVYTITTNDRNSRLELLLNQEVSNLTHSYKVTTDRYSVVSQIINQEVFNSNRVLKLFNNAKNTKDKDERDMLRTMLYFELLPHFYNLREIGVNIIHFVFEDNRSFLRVHKRDVYGDDLSLVRYSFAYTNRTKEPISGFEEGKGTHAFRNVFPLFYNEEYLGAAEISFSSQSMQDAMLELHDTYTNFIVRKSIFDVVEYSNDFNSNYTQSLEHEDFLFLNTKTKKRKIFPQTLLSNKELKDEITKNITHNNSFSLYTHHLDDSYIISFLPIKNIQNQVTMAYLVSYTKSKYLHNMIYEYFMINAAAFFGLMILLTVIYFNIKQRMNLETIVKERTKELEKEKTIAQNATKAKSQFLANMSHEIRTPMNGLIGISRLLLKTDLNEKQKNYLDKIDDSAKSLLNIINDILDFSKIEAGKMKIEKIEFNLKDTIDKVISPLEVIANQKNITISVDYANNVGSYFIGDALRISQILTNLIGNAIKFTPKNGKINIYVAKVQESKYRFKVHDSGIGLSQREQTKLFKLFSQADSSTTRKYGGTGLGLAISKQLVELMGGKIWVESRENIGSSFIFEIKLKETEFIRKAKEKKKIEFSKEFIDAKRVLIVEDNETNQLVLLGLLEECVEKIDIAKNGKEAVEMFEKDKYELIFMDLQMPVMDGYEATRIIRSMDSDTPIIALTANAMSEEIEKTKAVGMNGHLIKPIDLEKLFDTLRKYVNSNTK</sequence>
<dbReference type="PANTHER" id="PTHR45339:SF1">
    <property type="entry name" value="HYBRID SIGNAL TRANSDUCTION HISTIDINE KINASE J"/>
    <property type="match status" value="1"/>
</dbReference>
<comment type="catalytic activity">
    <reaction evidence="1">
        <text>ATP + protein L-histidine = ADP + protein N-phospho-L-histidine.</text>
        <dbReference type="EC" id="2.7.13.3"/>
    </reaction>
</comment>
<keyword evidence="7 15" id="KW-0812">Transmembrane</keyword>
<evidence type="ECO:0000313" key="19">
    <source>
        <dbReference type="Proteomes" id="UP000309561"/>
    </source>
</evidence>
<dbReference type="Gene3D" id="3.40.50.2300">
    <property type="match status" value="1"/>
</dbReference>
<dbReference type="CDD" id="cd00082">
    <property type="entry name" value="HisKA"/>
    <property type="match status" value="1"/>
</dbReference>
<dbReference type="SUPFAM" id="SSF52172">
    <property type="entry name" value="CheY-like"/>
    <property type="match status" value="1"/>
</dbReference>
<feature type="transmembrane region" description="Helical" evidence="15">
    <location>
        <begin position="319"/>
        <end position="339"/>
    </location>
</feature>
<evidence type="ECO:0000256" key="12">
    <source>
        <dbReference type="ARBA" id="ARBA00023012"/>
    </source>
</evidence>
<feature type="domain" description="Histidine kinase" evidence="16">
    <location>
        <begin position="378"/>
        <end position="596"/>
    </location>
</feature>
<dbReference type="Pfam" id="PF02518">
    <property type="entry name" value="HATPase_c"/>
    <property type="match status" value="1"/>
</dbReference>
<dbReference type="GO" id="GO:0005524">
    <property type="term" value="F:ATP binding"/>
    <property type="evidence" value="ECO:0007669"/>
    <property type="project" value="UniProtKB-KW"/>
</dbReference>
<proteinExistence type="predicted"/>
<dbReference type="SMART" id="SM00448">
    <property type="entry name" value="REC"/>
    <property type="match status" value="1"/>
</dbReference>
<protein>
    <recommendedName>
        <fullName evidence="3">histidine kinase</fullName>
        <ecNumber evidence="3">2.7.13.3</ecNumber>
    </recommendedName>
</protein>
<dbReference type="GO" id="GO:0005886">
    <property type="term" value="C:plasma membrane"/>
    <property type="evidence" value="ECO:0007669"/>
    <property type="project" value="UniProtKB-SubCell"/>
</dbReference>
<dbReference type="InterPro" id="IPR005467">
    <property type="entry name" value="His_kinase_dom"/>
</dbReference>
<evidence type="ECO:0000256" key="4">
    <source>
        <dbReference type="ARBA" id="ARBA00022475"/>
    </source>
</evidence>
<feature type="modified residue" description="4-aspartylphosphate" evidence="14">
    <location>
        <position position="669"/>
    </location>
</feature>
<dbReference type="CDD" id="cd16922">
    <property type="entry name" value="HATPase_EvgS-ArcB-TorS-like"/>
    <property type="match status" value="1"/>
</dbReference>
<dbReference type="SMART" id="SM00388">
    <property type="entry name" value="HisKA"/>
    <property type="match status" value="1"/>
</dbReference>
<dbReference type="InterPro" id="IPR036890">
    <property type="entry name" value="HATPase_C_sf"/>
</dbReference>
<evidence type="ECO:0000256" key="7">
    <source>
        <dbReference type="ARBA" id="ARBA00022692"/>
    </source>
</evidence>
<keyword evidence="6" id="KW-0808">Transferase</keyword>
<dbReference type="SMART" id="SM00387">
    <property type="entry name" value="HATPase_c"/>
    <property type="match status" value="1"/>
</dbReference>
<accession>A0A4U2Z7W6</accession>
<evidence type="ECO:0000256" key="8">
    <source>
        <dbReference type="ARBA" id="ARBA00022741"/>
    </source>
</evidence>
<feature type="domain" description="Response regulatory" evidence="17">
    <location>
        <begin position="620"/>
        <end position="734"/>
    </location>
</feature>
<evidence type="ECO:0000259" key="16">
    <source>
        <dbReference type="PROSITE" id="PS50109"/>
    </source>
</evidence>
<evidence type="ECO:0000256" key="9">
    <source>
        <dbReference type="ARBA" id="ARBA00022777"/>
    </source>
</evidence>
<evidence type="ECO:0000256" key="1">
    <source>
        <dbReference type="ARBA" id="ARBA00000085"/>
    </source>
</evidence>
<evidence type="ECO:0000256" key="14">
    <source>
        <dbReference type="PROSITE-ProRule" id="PRU00169"/>
    </source>
</evidence>
<evidence type="ECO:0000256" key="15">
    <source>
        <dbReference type="SAM" id="Phobius"/>
    </source>
</evidence>
<dbReference type="CDD" id="cd17546">
    <property type="entry name" value="REC_hyHK_CKI1_RcsC-like"/>
    <property type="match status" value="1"/>
</dbReference>
<dbReference type="Pfam" id="PF00072">
    <property type="entry name" value="Response_reg"/>
    <property type="match status" value="1"/>
</dbReference>
<keyword evidence="5 14" id="KW-0597">Phosphoprotein</keyword>